<keyword evidence="3" id="KW-1185">Reference proteome</keyword>
<reference evidence="2 3" key="1">
    <citation type="submission" date="2021-05" db="EMBL/GenBank/DDBJ databases">
        <title>Whole genome sequence of Curtobacterium flaccumfaciens pv. flaccumfaciens strain CFBP 8819.</title>
        <authorList>
            <person name="Osdaghi E."/>
            <person name="Taghouti G."/>
            <person name="Portier P."/>
            <person name="Fazliarab A."/>
            <person name="Taghavi S.M."/>
            <person name="Briand M."/>
            <person name="Le-Saux M."/>
            <person name="Jacques M.-A."/>
        </authorList>
    </citation>
    <scope>NUCLEOTIDE SEQUENCE [LARGE SCALE GENOMIC DNA]</scope>
    <source>
        <strain evidence="2 3">CFBP 8819</strain>
    </source>
</reference>
<dbReference type="EMBL" id="JAHEWS010000023">
    <property type="protein sequence ID" value="MBT1588912.1"/>
    <property type="molecule type" value="Genomic_DNA"/>
</dbReference>
<name>A0ABS5VII2_9MICO</name>
<keyword evidence="1" id="KW-1133">Transmembrane helix</keyword>
<evidence type="ECO:0008006" key="4">
    <source>
        <dbReference type="Google" id="ProtNLM"/>
    </source>
</evidence>
<gene>
    <name evidence="2" type="ORF">KK097_13925</name>
</gene>
<keyword evidence="1" id="KW-0812">Transmembrane</keyword>
<protein>
    <recommendedName>
        <fullName evidence="4">PH domain-containing protein</fullName>
    </recommendedName>
</protein>
<feature type="transmembrane region" description="Helical" evidence="1">
    <location>
        <begin position="31"/>
        <end position="50"/>
    </location>
</feature>
<accession>A0ABS5VII2</accession>
<proteinExistence type="predicted"/>
<organism evidence="2 3">
    <name type="scientific">Curtobacterium aurantiacum</name>
    <dbReference type="NCBI Taxonomy" id="3236919"/>
    <lineage>
        <taxon>Bacteria</taxon>
        <taxon>Bacillati</taxon>
        <taxon>Actinomycetota</taxon>
        <taxon>Actinomycetes</taxon>
        <taxon>Micrococcales</taxon>
        <taxon>Microbacteriaceae</taxon>
        <taxon>Curtobacterium</taxon>
    </lineage>
</organism>
<comment type="caution">
    <text evidence="2">The sequence shown here is derived from an EMBL/GenBank/DDBJ whole genome shotgun (WGS) entry which is preliminary data.</text>
</comment>
<dbReference type="RefSeq" id="WP_214545226.1">
    <property type="nucleotide sequence ID" value="NZ_JAHEWS010000023.1"/>
</dbReference>
<sequence length="173" mass="18865">MTESINTQGATGTNESETPLFVVRRPRFPGMVFLILGGTCIVIGVPGFIVQMLATPSDSDPTFGVMAALGVAFLVIGLALAGDRVNVYDRHYEVKAGFGKLRRREVDDIHTLSYGSQSNGGGPTFISLTAWNDRKKKQFVVFTNYRGYGAFTEWIAARRPEQWAACQGLGVPE</sequence>
<evidence type="ECO:0000313" key="3">
    <source>
        <dbReference type="Proteomes" id="UP001519641"/>
    </source>
</evidence>
<keyword evidence="1" id="KW-0472">Membrane</keyword>
<dbReference type="Proteomes" id="UP001519641">
    <property type="component" value="Unassembled WGS sequence"/>
</dbReference>
<feature type="transmembrane region" description="Helical" evidence="1">
    <location>
        <begin position="62"/>
        <end position="81"/>
    </location>
</feature>
<evidence type="ECO:0000313" key="2">
    <source>
        <dbReference type="EMBL" id="MBT1588912.1"/>
    </source>
</evidence>
<evidence type="ECO:0000256" key="1">
    <source>
        <dbReference type="SAM" id="Phobius"/>
    </source>
</evidence>